<accession>A0A1S8LDU7</accession>
<dbReference type="STRING" id="84029.CROST_00970"/>
<evidence type="ECO:0000313" key="1">
    <source>
        <dbReference type="EMBL" id="URZ09489.1"/>
    </source>
</evidence>
<proteinExistence type="predicted"/>
<reference evidence="1 2" key="1">
    <citation type="submission" date="2022-04" db="EMBL/GenBank/DDBJ databases">
        <title>Genome sequence of C. roseum typestrain.</title>
        <authorList>
            <person name="Poehlein A."/>
            <person name="Schoch T."/>
            <person name="Duerre P."/>
            <person name="Daniel R."/>
        </authorList>
    </citation>
    <scope>NUCLEOTIDE SEQUENCE [LARGE SCALE GENOMIC DNA]</scope>
    <source>
        <strain evidence="1 2">DSM 7320</strain>
    </source>
</reference>
<keyword evidence="2" id="KW-1185">Reference proteome</keyword>
<sequence length="108" mass="12441">MSDSEILDKIQRLHDYAERLRDLSYSFYEDLDITQFQTAGTKNWSGHVKTSVFDNHYKNARDELEKAGDEIEEAISTCKSKMRSLASLISIKDPLKKAQAEFMAYSLI</sequence>
<name>A0A1S8LDU7_9CLOT</name>
<dbReference type="AlphaFoldDB" id="A0A1S8LDU7"/>
<dbReference type="EMBL" id="CP096983">
    <property type="protein sequence ID" value="URZ09489.1"/>
    <property type="molecule type" value="Genomic_DNA"/>
</dbReference>
<evidence type="ECO:0000313" key="2">
    <source>
        <dbReference type="Proteomes" id="UP000190951"/>
    </source>
</evidence>
<protein>
    <submittedName>
        <fullName evidence="1">Uncharacterized protein</fullName>
    </submittedName>
</protein>
<gene>
    <name evidence="1" type="ORF">CROST_001600</name>
</gene>
<dbReference type="KEGG" id="crw:CROST_001600"/>
<dbReference type="RefSeq" id="WP_077836137.1">
    <property type="nucleotide sequence ID" value="NZ_CP096983.1"/>
</dbReference>
<organism evidence="1 2">
    <name type="scientific">Clostridium felsineum</name>
    <dbReference type="NCBI Taxonomy" id="36839"/>
    <lineage>
        <taxon>Bacteria</taxon>
        <taxon>Bacillati</taxon>
        <taxon>Bacillota</taxon>
        <taxon>Clostridia</taxon>
        <taxon>Eubacteriales</taxon>
        <taxon>Clostridiaceae</taxon>
        <taxon>Clostridium</taxon>
    </lineage>
</organism>
<dbReference type="Proteomes" id="UP000190951">
    <property type="component" value="Chromosome"/>
</dbReference>